<sequence>MTASRENMALAEPIRNEEEKDKNNNDMLHEKQSLLNNRTASITQPGVDE</sequence>
<reference evidence="2" key="1">
    <citation type="submission" date="2021-06" db="EMBL/GenBank/DDBJ databases">
        <authorList>
            <person name="Kallberg Y."/>
            <person name="Tangrot J."/>
            <person name="Rosling A."/>
        </authorList>
    </citation>
    <scope>NUCLEOTIDE SEQUENCE</scope>
    <source>
        <strain evidence="2">FL130A</strain>
    </source>
</reference>
<gene>
    <name evidence="2" type="ORF">ALEPTO_LOCUS10355</name>
</gene>
<protein>
    <submittedName>
        <fullName evidence="2">12771_t:CDS:1</fullName>
    </submittedName>
</protein>
<feature type="region of interest" description="Disordered" evidence="1">
    <location>
        <begin position="1"/>
        <end position="49"/>
    </location>
</feature>
<feature type="compositionally biased region" description="Basic and acidic residues" evidence="1">
    <location>
        <begin position="14"/>
        <end position="32"/>
    </location>
</feature>
<evidence type="ECO:0000256" key="1">
    <source>
        <dbReference type="SAM" id="MobiDB-lite"/>
    </source>
</evidence>
<keyword evidence="3" id="KW-1185">Reference proteome</keyword>
<dbReference type="Proteomes" id="UP000789508">
    <property type="component" value="Unassembled WGS sequence"/>
</dbReference>
<evidence type="ECO:0000313" key="3">
    <source>
        <dbReference type="Proteomes" id="UP000789508"/>
    </source>
</evidence>
<organism evidence="2 3">
    <name type="scientific">Ambispora leptoticha</name>
    <dbReference type="NCBI Taxonomy" id="144679"/>
    <lineage>
        <taxon>Eukaryota</taxon>
        <taxon>Fungi</taxon>
        <taxon>Fungi incertae sedis</taxon>
        <taxon>Mucoromycota</taxon>
        <taxon>Glomeromycotina</taxon>
        <taxon>Glomeromycetes</taxon>
        <taxon>Archaeosporales</taxon>
        <taxon>Ambisporaceae</taxon>
        <taxon>Ambispora</taxon>
    </lineage>
</organism>
<comment type="caution">
    <text evidence="2">The sequence shown here is derived from an EMBL/GenBank/DDBJ whole genome shotgun (WGS) entry which is preliminary data.</text>
</comment>
<dbReference type="AlphaFoldDB" id="A0A9N9E886"/>
<accession>A0A9N9E886</accession>
<dbReference type="EMBL" id="CAJVPS010011003">
    <property type="protein sequence ID" value="CAG8662111.1"/>
    <property type="molecule type" value="Genomic_DNA"/>
</dbReference>
<feature type="non-terminal residue" evidence="2">
    <location>
        <position position="49"/>
    </location>
</feature>
<feature type="compositionally biased region" description="Polar residues" evidence="1">
    <location>
        <begin position="33"/>
        <end position="49"/>
    </location>
</feature>
<proteinExistence type="predicted"/>
<name>A0A9N9E886_9GLOM</name>
<evidence type="ECO:0000313" key="2">
    <source>
        <dbReference type="EMBL" id="CAG8662111.1"/>
    </source>
</evidence>